<dbReference type="EMBL" id="CP091430">
    <property type="protein sequence ID" value="UVI30531.1"/>
    <property type="molecule type" value="Genomic_DNA"/>
</dbReference>
<dbReference type="InterPro" id="IPR001633">
    <property type="entry name" value="EAL_dom"/>
</dbReference>
<dbReference type="Proteomes" id="UP001057877">
    <property type="component" value="Chromosome"/>
</dbReference>
<feature type="transmembrane region" description="Helical" evidence="1">
    <location>
        <begin position="140"/>
        <end position="162"/>
    </location>
</feature>
<dbReference type="PANTHER" id="PTHR44757:SF2">
    <property type="entry name" value="BIOFILM ARCHITECTURE MAINTENANCE PROTEIN MBAA"/>
    <property type="match status" value="1"/>
</dbReference>
<feature type="domain" description="GGDEF" evidence="3">
    <location>
        <begin position="275"/>
        <end position="407"/>
    </location>
</feature>
<organism evidence="5 6">
    <name type="scientific">Paenibacillus spongiae</name>
    <dbReference type="NCBI Taxonomy" id="2909671"/>
    <lineage>
        <taxon>Bacteria</taxon>
        <taxon>Bacillati</taxon>
        <taxon>Bacillota</taxon>
        <taxon>Bacilli</taxon>
        <taxon>Bacillales</taxon>
        <taxon>Paenibacillaceae</taxon>
        <taxon>Paenibacillus</taxon>
    </lineage>
</organism>
<dbReference type="PANTHER" id="PTHR44757">
    <property type="entry name" value="DIGUANYLATE CYCLASE DGCP"/>
    <property type="match status" value="1"/>
</dbReference>
<dbReference type="Pfam" id="PF00990">
    <property type="entry name" value="GGDEF"/>
    <property type="match status" value="1"/>
</dbReference>
<dbReference type="Pfam" id="PF00563">
    <property type="entry name" value="EAL"/>
    <property type="match status" value="1"/>
</dbReference>
<dbReference type="PROSITE" id="PS50924">
    <property type="entry name" value="MHYT"/>
    <property type="match status" value="1"/>
</dbReference>
<feature type="transmembrane region" description="Helical" evidence="1">
    <location>
        <begin position="12"/>
        <end position="32"/>
    </location>
</feature>
<evidence type="ECO:0000256" key="1">
    <source>
        <dbReference type="PROSITE-ProRule" id="PRU00244"/>
    </source>
</evidence>
<dbReference type="InterPro" id="IPR035919">
    <property type="entry name" value="EAL_sf"/>
</dbReference>
<dbReference type="SUPFAM" id="SSF141868">
    <property type="entry name" value="EAL domain-like"/>
    <property type="match status" value="1"/>
</dbReference>
<evidence type="ECO:0000259" key="3">
    <source>
        <dbReference type="PROSITE" id="PS50887"/>
    </source>
</evidence>
<dbReference type="RefSeq" id="WP_258386597.1">
    <property type="nucleotide sequence ID" value="NZ_CP091430.1"/>
</dbReference>
<dbReference type="InterPro" id="IPR052155">
    <property type="entry name" value="Biofilm_reg_signaling"/>
</dbReference>
<feature type="transmembrane region" description="Helical" evidence="1">
    <location>
        <begin position="44"/>
        <end position="70"/>
    </location>
</feature>
<dbReference type="InterPro" id="IPR005330">
    <property type="entry name" value="MHYT_dom"/>
</dbReference>
<dbReference type="InterPro" id="IPR029787">
    <property type="entry name" value="Nucleotide_cyclase"/>
</dbReference>
<dbReference type="CDD" id="cd01948">
    <property type="entry name" value="EAL"/>
    <property type="match status" value="1"/>
</dbReference>
<dbReference type="CDD" id="cd01949">
    <property type="entry name" value="GGDEF"/>
    <property type="match status" value="1"/>
</dbReference>
<dbReference type="InterPro" id="IPR043128">
    <property type="entry name" value="Rev_trsase/Diguanyl_cyclase"/>
</dbReference>
<feature type="transmembrane region" description="Helical" evidence="1">
    <location>
        <begin position="174"/>
        <end position="198"/>
    </location>
</feature>
<feature type="transmembrane region" description="Helical" evidence="1">
    <location>
        <begin position="218"/>
        <end position="240"/>
    </location>
</feature>
<dbReference type="Pfam" id="PF03707">
    <property type="entry name" value="MHYT"/>
    <property type="match status" value="3"/>
</dbReference>
<feature type="transmembrane region" description="Helical" evidence="1">
    <location>
        <begin position="76"/>
        <end position="98"/>
    </location>
</feature>
<accession>A0ABY5S9D0</accession>
<feature type="transmembrane region" description="Helical" evidence="1">
    <location>
        <begin position="110"/>
        <end position="128"/>
    </location>
</feature>
<evidence type="ECO:0000313" key="6">
    <source>
        <dbReference type="Proteomes" id="UP001057877"/>
    </source>
</evidence>
<keyword evidence="1" id="KW-0472">Membrane</keyword>
<proteinExistence type="predicted"/>
<name>A0ABY5S9D0_9BACL</name>
<dbReference type="SMART" id="SM00267">
    <property type="entry name" value="GGDEF"/>
    <property type="match status" value="1"/>
</dbReference>
<feature type="domain" description="EAL" evidence="2">
    <location>
        <begin position="416"/>
        <end position="669"/>
    </location>
</feature>
<reference evidence="5" key="1">
    <citation type="submission" date="2022-01" db="EMBL/GenBank/DDBJ databases">
        <title>Paenibacillus spongiae sp. nov., isolated from marine sponge.</title>
        <authorList>
            <person name="Li Z."/>
            <person name="Zhang M."/>
        </authorList>
    </citation>
    <scope>NUCLEOTIDE SEQUENCE</scope>
    <source>
        <strain evidence="5">PHS-Z3</strain>
    </source>
</reference>
<sequence length="677" mass="75158">MTHLQGHYNSMIVLLSVLIAVAASYSAINLAGKISHVKGKSRMIWLFVGSFVMGIGVWSMHFVGMLAFHLGLTVEYNIPITLVSMIASISASFIAFRVTSAPHAGIRQMVPAGIYMGGGIVAMHYIGMSAIRWPIVLHYNTFYCVLSVIVALAASYAALYLFVKLRNSSGFSKLKLLCAVLMGAAICGMHYTGMLATAFSLDASANHSVDNIADSQTILLIGVAIATFLILAISWGVVFFDRTVLERMAYNDALTGLLNRHQLVRYFENSYPAKESGYLLFIDLDRFKTINDTLGHDAGDLFIKEVASRIKRTTSGDDTVFRLGGDEFLVASARGRRKEAADLAERLIAVIKQPYTVLGNEIYMTASIGISLAPEHGTTRTSLLKAADMAMYRAKSLGKNQYQLFDEEIDRTYVRKMELERDLRKALANDELLIYYQPKWDSQHNRVGGMEALLRWQHPRLGLISPVEFIPIAEETGLIVSMTRWMLRKVCLQNRTWQQQGLVHVCVSVNMSIRVFESGMLREMVADALAFSQLAPQDLELEITESIAMYDMQDTISQLQDLKQLGVRVSMDDFGTGYSSLGSLDEMPIDALKIDQMFIRQSTLPSKQAIISTIIAIANHLNLEVVAEGVETEEQIGFLQSRGCRVMQGFYYGKPMDAQAIEAWIAAATKSERSQTS</sequence>
<dbReference type="PROSITE" id="PS50883">
    <property type="entry name" value="EAL"/>
    <property type="match status" value="1"/>
</dbReference>
<evidence type="ECO:0000259" key="4">
    <source>
        <dbReference type="PROSITE" id="PS50924"/>
    </source>
</evidence>
<dbReference type="Gene3D" id="3.20.20.450">
    <property type="entry name" value="EAL domain"/>
    <property type="match status" value="1"/>
</dbReference>
<evidence type="ECO:0000313" key="5">
    <source>
        <dbReference type="EMBL" id="UVI30531.1"/>
    </source>
</evidence>
<dbReference type="NCBIfam" id="TIGR00254">
    <property type="entry name" value="GGDEF"/>
    <property type="match status" value="1"/>
</dbReference>
<evidence type="ECO:0000259" key="2">
    <source>
        <dbReference type="PROSITE" id="PS50883"/>
    </source>
</evidence>
<dbReference type="Gene3D" id="3.30.70.270">
    <property type="match status" value="1"/>
</dbReference>
<feature type="domain" description="MHYT" evidence="4">
    <location>
        <begin position="8"/>
        <end position="200"/>
    </location>
</feature>
<gene>
    <name evidence="5" type="ORF">L1F29_01165</name>
</gene>
<dbReference type="SMART" id="SM00052">
    <property type="entry name" value="EAL"/>
    <property type="match status" value="1"/>
</dbReference>
<dbReference type="InterPro" id="IPR000160">
    <property type="entry name" value="GGDEF_dom"/>
</dbReference>
<keyword evidence="6" id="KW-1185">Reference proteome</keyword>
<keyword evidence="1" id="KW-1133">Transmembrane helix</keyword>
<keyword evidence="1" id="KW-0812">Transmembrane</keyword>
<protein>
    <submittedName>
        <fullName evidence="5">EAL domain-containing protein</fullName>
    </submittedName>
</protein>
<dbReference type="SUPFAM" id="SSF55073">
    <property type="entry name" value="Nucleotide cyclase"/>
    <property type="match status" value="1"/>
</dbReference>
<dbReference type="PROSITE" id="PS50887">
    <property type="entry name" value="GGDEF"/>
    <property type="match status" value="1"/>
</dbReference>